<dbReference type="InterPro" id="IPR007451">
    <property type="entry name" value="HflD"/>
</dbReference>
<organism evidence="5">
    <name type="scientific">hydrothermal vent metagenome</name>
    <dbReference type="NCBI Taxonomy" id="652676"/>
    <lineage>
        <taxon>unclassified sequences</taxon>
        <taxon>metagenomes</taxon>
        <taxon>ecological metagenomes</taxon>
    </lineage>
</organism>
<sequence>MSSTRERTLALAGMFQAASLVKAVATNSEVNNSDIEVTLETLFVTSPESTLEVYGCVDNLYVGLHALIQQLGGNGQRDIDIARYVISLLHLCNKLMKNDNMMAQLSKGIENARTQRTHFPLLHENVIANLAGIYTDTISQLQPKIMVTGDSQHLSNNTNTNMVRALLLAGMRSAVLWRQLKGSRWQVLLQRKRFVQEAEYLLKEKIVRH</sequence>
<dbReference type="Gene3D" id="1.10.3890.10">
    <property type="entry name" value="HflD-like"/>
    <property type="match status" value="1"/>
</dbReference>
<keyword evidence="2" id="KW-1003">Cell membrane</keyword>
<comment type="subcellular location">
    <subcellularLocation>
        <location evidence="1">Cytoplasm</location>
    </subcellularLocation>
</comment>
<dbReference type="PANTHER" id="PTHR38100:SF1">
    <property type="entry name" value="HIGH FREQUENCY LYSOGENIZATION PROTEIN HFLD"/>
    <property type="match status" value="1"/>
</dbReference>
<protein>
    <submittedName>
        <fullName evidence="5">High frequency lysogenization protein HflD</fullName>
    </submittedName>
</protein>
<dbReference type="HAMAP" id="MF_00695">
    <property type="entry name" value="HflD_protein"/>
    <property type="match status" value="1"/>
</dbReference>
<dbReference type="EMBL" id="UOFZ01000176">
    <property type="protein sequence ID" value="VAX14495.1"/>
    <property type="molecule type" value="Genomic_DNA"/>
</dbReference>
<dbReference type="SUPFAM" id="SSF101322">
    <property type="entry name" value="YcfC-like"/>
    <property type="match status" value="1"/>
</dbReference>
<evidence type="ECO:0000256" key="1">
    <source>
        <dbReference type="ARBA" id="ARBA00004496"/>
    </source>
</evidence>
<dbReference type="InterPro" id="IPR035932">
    <property type="entry name" value="HflD-like_sf"/>
</dbReference>
<evidence type="ECO:0000313" key="5">
    <source>
        <dbReference type="EMBL" id="VAX14495.1"/>
    </source>
</evidence>
<dbReference type="NCBIfam" id="NF001246">
    <property type="entry name" value="PRK00218.1-2"/>
    <property type="match status" value="1"/>
</dbReference>
<dbReference type="Pfam" id="PF04356">
    <property type="entry name" value="DUF489"/>
    <property type="match status" value="1"/>
</dbReference>
<dbReference type="AlphaFoldDB" id="A0A3B1C772"/>
<dbReference type="GO" id="GO:0005737">
    <property type="term" value="C:cytoplasm"/>
    <property type="evidence" value="ECO:0007669"/>
    <property type="project" value="UniProtKB-SubCell"/>
</dbReference>
<reference evidence="5" key="1">
    <citation type="submission" date="2018-06" db="EMBL/GenBank/DDBJ databases">
        <authorList>
            <person name="Zhirakovskaya E."/>
        </authorList>
    </citation>
    <scope>NUCLEOTIDE SEQUENCE</scope>
</reference>
<evidence type="ECO:0000256" key="2">
    <source>
        <dbReference type="ARBA" id="ARBA00022475"/>
    </source>
</evidence>
<gene>
    <name evidence="5" type="ORF">MNBD_GAMMA24-873</name>
</gene>
<evidence type="ECO:0000256" key="3">
    <source>
        <dbReference type="ARBA" id="ARBA00022490"/>
    </source>
</evidence>
<proteinExistence type="inferred from homology"/>
<keyword evidence="4" id="KW-0472">Membrane</keyword>
<accession>A0A3B1C772</accession>
<evidence type="ECO:0000256" key="4">
    <source>
        <dbReference type="ARBA" id="ARBA00023136"/>
    </source>
</evidence>
<keyword evidence="3" id="KW-0963">Cytoplasm</keyword>
<dbReference type="PANTHER" id="PTHR38100">
    <property type="entry name" value="HIGH FREQUENCY LYSOGENIZATION PROTEIN HFLD"/>
    <property type="match status" value="1"/>
</dbReference>
<name>A0A3B1C772_9ZZZZ</name>